<comment type="caution">
    <text evidence="1">The sequence shown here is derived from an EMBL/GenBank/DDBJ whole genome shotgun (WGS) entry which is preliminary data.</text>
</comment>
<keyword evidence="1" id="KW-0378">Hydrolase</keyword>
<dbReference type="GO" id="GO:0016787">
    <property type="term" value="F:hydrolase activity"/>
    <property type="evidence" value="ECO:0007669"/>
    <property type="project" value="UniProtKB-KW"/>
</dbReference>
<dbReference type="SUPFAM" id="SSF56235">
    <property type="entry name" value="N-terminal nucleophile aminohydrolases (Ntn hydrolases)"/>
    <property type="match status" value="1"/>
</dbReference>
<evidence type="ECO:0000313" key="2">
    <source>
        <dbReference type="Proteomes" id="UP000294558"/>
    </source>
</evidence>
<gene>
    <name evidence="1" type="ORF">BDK89_0434</name>
</gene>
<dbReference type="PANTHER" id="PTHR43881:SF1">
    <property type="entry name" value="GAMMA-GLUTAMYLTRANSPEPTIDASE (AFU_ORTHOLOGUE AFUA_4G13580)"/>
    <property type="match status" value="1"/>
</dbReference>
<dbReference type="PANTHER" id="PTHR43881">
    <property type="entry name" value="GAMMA-GLUTAMYLTRANSPEPTIDASE (AFU_ORTHOLOGUE AFUA_4G13580)"/>
    <property type="match status" value="1"/>
</dbReference>
<evidence type="ECO:0000313" key="1">
    <source>
        <dbReference type="EMBL" id="TDT14875.1"/>
    </source>
</evidence>
<accession>A0A4R7HVL2</accession>
<dbReference type="InterPro" id="IPR043137">
    <property type="entry name" value="GGT_ssub_C"/>
</dbReference>
<dbReference type="Pfam" id="PF01019">
    <property type="entry name" value="G_glu_transpept"/>
    <property type="match status" value="2"/>
</dbReference>
<dbReference type="Proteomes" id="UP000294558">
    <property type="component" value="Unassembled WGS sequence"/>
</dbReference>
<keyword evidence="2" id="KW-1185">Reference proteome</keyword>
<dbReference type="InterPro" id="IPR029055">
    <property type="entry name" value="Ntn_hydrolases_N"/>
</dbReference>
<proteinExistence type="predicted"/>
<protein>
    <submittedName>
        <fullName evidence="1">Gamma-glutamyltranspeptidase/glutathione hydrolase</fullName>
    </submittedName>
</protein>
<name>A0A4R7HVL2_9ACTN</name>
<dbReference type="Gene3D" id="3.60.20.40">
    <property type="match status" value="1"/>
</dbReference>
<dbReference type="EMBL" id="SOAU01000001">
    <property type="protein sequence ID" value="TDT14875.1"/>
    <property type="molecule type" value="Genomic_DNA"/>
</dbReference>
<dbReference type="RefSeq" id="WP_133867386.1">
    <property type="nucleotide sequence ID" value="NZ_SOAU01000001.1"/>
</dbReference>
<dbReference type="OrthoDB" id="9781342at2"/>
<dbReference type="PRINTS" id="PR01210">
    <property type="entry name" value="GGTRANSPTASE"/>
</dbReference>
<sequence>MTTRPAGPRPIMAEQCTALSPTAVVAAAAPVAARLGAAAMANGGNAYDAVLTAALAETVLLPPKCGLAGDLIALAWRQDDPSPEALLAIGGAPDALADALRDRSLGDTGPLSVGVPGAPAGYQALAERGRRGLAAAAAPAIELADEGFCWSRICTVLAEESAELVRTHQPSGTVYYPDGGPIAPGAVTRLPGLGRALQRLVDDGADFLHGPVGQAIVSRVQASGGILTSSDFRHSRAEWIDAHGGAEGEWWATPAPTHGPSLLDAMARWGSRADPAEVFVAVREAARRRLAELADPSGTSMVGAVDDDGTMVVVVHSNSYPRFGSGLIVDEFDLILANRAGRGFSADPAHPNYPAPGRRPATTLHAWGWRHRSGTRVLGATPGGANQMPWNAQTIARVAHRHQLEPTYLADAVVAPRWQLEPTGTITIEDGFTDHELASLIARVPEASHCERWGLRSAMQIVADFGDRRFAVADPRTVGAVVPI</sequence>
<organism evidence="1 2">
    <name type="scientific">Ilumatobacter fluminis</name>
    <dbReference type="NCBI Taxonomy" id="467091"/>
    <lineage>
        <taxon>Bacteria</taxon>
        <taxon>Bacillati</taxon>
        <taxon>Actinomycetota</taxon>
        <taxon>Acidimicrobiia</taxon>
        <taxon>Acidimicrobiales</taxon>
        <taxon>Ilumatobacteraceae</taxon>
        <taxon>Ilumatobacter</taxon>
    </lineage>
</organism>
<reference evidence="1 2" key="1">
    <citation type="submission" date="2019-03" db="EMBL/GenBank/DDBJ databases">
        <title>Sequencing the genomes of 1000 actinobacteria strains.</title>
        <authorList>
            <person name="Klenk H.-P."/>
        </authorList>
    </citation>
    <scope>NUCLEOTIDE SEQUENCE [LARGE SCALE GENOMIC DNA]</scope>
    <source>
        <strain evidence="1 2">DSM 18936</strain>
    </source>
</reference>
<dbReference type="InterPro" id="IPR052896">
    <property type="entry name" value="GGT-like_enzyme"/>
</dbReference>
<dbReference type="AlphaFoldDB" id="A0A4R7HVL2"/>